<evidence type="ECO:0000256" key="7">
    <source>
        <dbReference type="ARBA" id="ARBA00022692"/>
    </source>
</evidence>
<keyword evidence="8" id="KW-0319">Glycerol metabolism</keyword>
<reference evidence="15" key="1">
    <citation type="submission" date="2022-01" db="EMBL/GenBank/DDBJ databases">
        <authorList>
            <person name="King R."/>
        </authorList>
    </citation>
    <scope>NUCLEOTIDE SEQUENCE</scope>
</reference>
<evidence type="ECO:0000256" key="5">
    <source>
        <dbReference type="ARBA" id="ARBA00022516"/>
    </source>
</evidence>
<evidence type="ECO:0000256" key="1">
    <source>
        <dbReference type="ARBA" id="ARBA00004477"/>
    </source>
</evidence>
<evidence type="ECO:0000256" key="3">
    <source>
        <dbReference type="ARBA" id="ARBA00005189"/>
    </source>
</evidence>
<evidence type="ECO:0000313" key="16">
    <source>
        <dbReference type="Proteomes" id="UP001152798"/>
    </source>
</evidence>
<dbReference type="GO" id="GO:0019432">
    <property type="term" value="P:triglyceride biosynthetic process"/>
    <property type="evidence" value="ECO:0007669"/>
    <property type="project" value="TreeGrafter"/>
</dbReference>
<organism evidence="15 16">
    <name type="scientific">Nezara viridula</name>
    <name type="common">Southern green stink bug</name>
    <name type="synonym">Cimex viridulus</name>
    <dbReference type="NCBI Taxonomy" id="85310"/>
    <lineage>
        <taxon>Eukaryota</taxon>
        <taxon>Metazoa</taxon>
        <taxon>Ecdysozoa</taxon>
        <taxon>Arthropoda</taxon>
        <taxon>Hexapoda</taxon>
        <taxon>Insecta</taxon>
        <taxon>Pterygota</taxon>
        <taxon>Neoptera</taxon>
        <taxon>Paraneoptera</taxon>
        <taxon>Hemiptera</taxon>
        <taxon>Heteroptera</taxon>
        <taxon>Panheteroptera</taxon>
        <taxon>Pentatomomorpha</taxon>
        <taxon>Pentatomoidea</taxon>
        <taxon>Pentatomidae</taxon>
        <taxon>Pentatominae</taxon>
        <taxon>Nezara</taxon>
    </lineage>
</organism>
<keyword evidence="6 14" id="KW-0808">Transferase</keyword>
<keyword evidence="5" id="KW-0444">Lipid biosynthesis</keyword>
<proteinExistence type="inferred from homology"/>
<dbReference type="OrthoDB" id="264532at2759"/>
<comment type="pathway">
    <text evidence="3">Lipid metabolism.</text>
</comment>
<keyword evidence="12 14" id="KW-0472">Membrane</keyword>
<dbReference type="EC" id="2.3.1.-" evidence="14"/>
<protein>
    <recommendedName>
        <fullName evidence="14">Acyltransferase</fullName>
        <ecNumber evidence="14">2.3.1.-</ecNumber>
    </recommendedName>
</protein>
<comment type="caution">
    <text evidence="14">Lacks conserved residue(s) required for the propagation of feature annotation.</text>
</comment>
<comment type="pathway">
    <text evidence="2">Glycerolipid metabolism; triacylglycerol biosynthesis.</text>
</comment>
<evidence type="ECO:0000256" key="6">
    <source>
        <dbReference type="ARBA" id="ARBA00022679"/>
    </source>
</evidence>
<comment type="similarity">
    <text evidence="4 14">Belongs to the diacylglycerol acyltransferase family.</text>
</comment>
<feature type="transmembrane region" description="Helical" evidence="14">
    <location>
        <begin position="12"/>
        <end position="31"/>
    </location>
</feature>
<dbReference type="GO" id="GO:0004144">
    <property type="term" value="F:diacylglycerol O-acyltransferase activity"/>
    <property type="evidence" value="ECO:0007669"/>
    <property type="project" value="TreeGrafter"/>
</dbReference>
<evidence type="ECO:0000256" key="11">
    <source>
        <dbReference type="ARBA" id="ARBA00023098"/>
    </source>
</evidence>
<evidence type="ECO:0000256" key="4">
    <source>
        <dbReference type="ARBA" id="ARBA00005420"/>
    </source>
</evidence>
<dbReference type="PANTHER" id="PTHR12317:SF0">
    <property type="entry name" value="ACYLTRANSFERASE"/>
    <property type="match status" value="1"/>
</dbReference>
<keyword evidence="7 14" id="KW-0812">Transmembrane</keyword>
<comment type="subcellular location">
    <subcellularLocation>
        <location evidence="1 14">Endoplasmic reticulum membrane</location>
        <topology evidence="1 14">Multi-pass membrane protein</topology>
    </subcellularLocation>
</comment>
<name>A0A9P0H7T3_NEZVI</name>
<dbReference type="PANTHER" id="PTHR12317">
    <property type="entry name" value="DIACYLGLYCEROL O-ACYLTRANSFERASE"/>
    <property type="match status" value="1"/>
</dbReference>
<keyword evidence="10 14" id="KW-1133">Transmembrane helix</keyword>
<keyword evidence="9 14" id="KW-0256">Endoplasmic reticulum</keyword>
<evidence type="ECO:0000256" key="9">
    <source>
        <dbReference type="ARBA" id="ARBA00022824"/>
    </source>
</evidence>
<evidence type="ECO:0000256" key="10">
    <source>
        <dbReference type="ARBA" id="ARBA00022989"/>
    </source>
</evidence>
<evidence type="ECO:0000256" key="2">
    <source>
        <dbReference type="ARBA" id="ARBA00004771"/>
    </source>
</evidence>
<accession>A0A9P0H7T3</accession>
<evidence type="ECO:0000256" key="12">
    <source>
        <dbReference type="ARBA" id="ARBA00023136"/>
    </source>
</evidence>
<dbReference type="InterPro" id="IPR007130">
    <property type="entry name" value="DAGAT"/>
</dbReference>
<evidence type="ECO:0000256" key="8">
    <source>
        <dbReference type="ARBA" id="ARBA00022798"/>
    </source>
</evidence>
<dbReference type="GO" id="GO:0006071">
    <property type="term" value="P:glycerol metabolic process"/>
    <property type="evidence" value="ECO:0007669"/>
    <property type="project" value="UniProtKB-KW"/>
</dbReference>
<dbReference type="Proteomes" id="UP001152798">
    <property type="component" value="Chromosome 3"/>
</dbReference>
<dbReference type="CDD" id="cd07987">
    <property type="entry name" value="LPLAT_MGAT-like"/>
    <property type="match status" value="1"/>
</dbReference>
<gene>
    <name evidence="15" type="ORF">NEZAVI_LOCUS6869</name>
</gene>
<sequence length="332" mass="38425">MERQKWKTMFQNLLELSSAVLYCFHLFLHVFTTIFLLYITFWTEYWPIVAIAACWMFYDNKTPNRGGRQVNAVKRFPIWKYFNDYFPIRLIKTADLDPRKNYIFCTHPHGVVCTSSIAHFILGYSKASELFPGLKFHTATLNINFYFPLLRDYVLALGFVSASIDSLMFLLRNNEGGNVINLMIGGSSEACYTQPGDYRIILNKRKGFIKIALTTGCSLVPVFCFGENDPLQLMFPKTDSILGSLQDWFRRLTRVSLCFPVGRSWLLTCVPKRTPMVTVVGEPIDIPKITEPSEKDIEYYHSLYKEALTRLFEENRHQYVSYPSDTKLIIVG</sequence>
<dbReference type="AlphaFoldDB" id="A0A9P0H7T3"/>
<dbReference type="GO" id="GO:0005789">
    <property type="term" value="C:endoplasmic reticulum membrane"/>
    <property type="evidence" value="ECO:0007669"/>
    <property type="project" value="UniProtKB-SubCell"/>
</dbReference>
<evidence type="ECO:0000256" key="14">
    <source>
        <dbReference type="RuleBase" id="RU367023"/>
    </source>
</evidence>
<keyword evidence="11" id="KW-0443">Lipid metabolism</keyword>
<dbReference type="EMBL" id="OV725079">
    <property type="protein sequence ID" value="CAH1396906.1"/>
    <property type="molecule type" value="Genomic_DNA"/>
</dbReference>
<dbReference type="Pfam" id="PF03982">
    <property type="entry name" value="DAGAT"/>
    <property type="match status" value="1"/>
</dbReference>
<keyword evidence="16" id="KW-1185">Reference proteome</keyword>
<evidence type="ECO:0000313" key="15">
    <source>
        <dbReference type="EMBL" id="CAH1396906.1"/>
    </source>
</evidence>
<keyword evidence="13" id="KW-0012">Acyltransferase</keyword>
<evidence type="ECO:0000256" key="13">
    <source>
        <dbReference type="ARBA" id="ARBA00023315"/>
    </source>
</evidence>